<proteinExistence type="inferred from homology"/>
<evidence type="ECO:0000256" key="2">
    <source>
        <dbReference type="ARBA" id="ARBA00023163"/>
    </source>
</evidence>
<comment type="similarity">
    <text evidence="3">Belongs to the GRAS family.</text>
</comment>
<dbReference type="Pfam" id="PF03514">
    <property type="entry name" value="GRAS"/>
    <property type="match status" value="1"/>
</dbReference>
<keyword evidence="1" id="KW-0805">Transcription regulation</keyword>
<dbReference type="KEGG" id="rarg:115739222"/>
<name>A0A8B8P0L5_9MYRT</name>
<dbReference type="PANTHER" id="PTHR31636">
    <property type="entry name" value="OSJNBA0084A10.13 PROTEIN-RELATED"/>
    <property type="match status" value="1"/>
</dbReference>
<feature type="region of interest" description="Leucine repeat II (LRII)" evidence="3">
    <location>
        <begin position="93"/>
        <end position="125"/>
    </location>
</feature>
<protein>
    <submittedName>
        <fullName evidence="5">DELLA protein RGL2-like</fullName>
    </submittedName>
</protein>
<dbReference type="AlphaFoldDB" id="A0A8B8P0L5"/>
<feature type="short sequence motif" description="VHIID" evidence="3">
    <location>
        <begin position="47"/>
        <end position="51"/>
    </location>
</feature>
<dbReference type="GeneID" id="115739222"/>
<evidence type="ECO:0000256" key="1">
    <source>
        <dbReference type="ARBA" id="ARBA00023015"/>
    </source>
</evidence>
<comment type="caution">
    <text evidence="3">Lacks conserved residue(s) required for the propagation of feature annotation.</text>
</comment>
<keyword evidence="4" id="KW-1185">Reference proteome</keyword>
<dbReference type="RefSeq" id="XP_030528089.1">
    <property type="nucleotide sequence ID" value="XM_030672229.1"/>
</dbReference>
<dbReference type="OrthoDB" id="770224at2759"/>
<feature type="region of interest" description="SAW" evidence="3">
    <location>
        <begin position="228"/>
        <end position="303"/>
    </location>
</feature>
<dbReference type="PROSITE" id="PS50985">
    <property type="entry name" value="GRAS"/>
    <property type="match status" value="1"/>
</dbReference>
<keyword evidence="2" id="KW-0804">Transcription</keyword>
<sequence>MTVDVEEDIMRPSLPIIAYHQLVPFSQIQHFSSIQTIVENVMEAKKVHVVDFGIRSGIQWMILIQALMARQECSLELLKITAIGTCSQQAIKDTGKRLETFARLFDVPFSFKMIMVQDMLELKEELFDLDEEEFIVVYAALLLKTMISRPERLESTMKAIKKLKPCVMVVIEVETNHNSPAFINRFAEALFYYSAYFDCLEECMERDHENRTVLESVYFGQGIRTRLAAEGEERNRRNVKVDVWRAFFSRFGLVEVDLGTASLYQADLMAQKFPCGSSCTLDTNGKCLIIGWKGTPIHSLSAW</sequence>
<evidence type="ECO:0000256" key="3">
    <source>
        <dbReference type="PROSITE-ProRule" id="PRU01191"/>
    </source>
</evidence>
<gene>
    <name evidence="5" type="primary">LOC115739222</name>
</gene>
<accession>A0A8B8P0L5</accession>
<evidence type="ECO:0000313" key="5">
    <source>
        <dbReference type="RefSeq" id="XP_030528089.1"/>
    </source>
</evidence>
<dbReference type="Proteomes" id="UP000827889">
    <property type="component" value="Chromosome 10"/>
</dbReference>
<evidence type="ECO:0000313" key="4">
    <source>
        <dbReference type="Proteomes" id="UP000827889"/>
    </source>
</evidence>
<reference evidence="5" key="1">
    <citation type="submission" date="2025-08" db="UniProtKB">
        <authorList>
            <consortium name="RefSeq"/>
        </authorList>
    </citation>
    <scope>IDENTIFICATION</scope>
    <source>
        <tissue evidence="5">Leaf</tissue>
    </source>
</reference>
<organism evidence="4 5">
    <name type="scientific">Rhodamnia argentea</name>
    <dbReference type="NCBI Taxonomy" id="178133"/>
    <lineage>
        <taxon>Eukaryota</taxon>
        <taxon>Viridiplantae</taxon>
        <taxon>Streptophyta</taxon>
        <taxon>Embryophyta</taxon>
        <taxon>Tracheophyta</taxon>
        <taxon>Spermatophyta</taxon>
        <taxon>Magnoliopsida</taxon>
        <taxon>eudicotyledons</taxon>
        <taxon>Gunneridae</taxon>
        <taxon>Pentapetalae</taxon>
        <taxon>rosids</taxon>
        <taxon>malvids</taxon>
        <taxon>Myrtales</taxon>
        <taxon>Myrtaceae</taxon>
        <taxon>Myrtoideae</taxon>
        <taxon>Myrteae</taxon>
        <taxon>Australasian group</taxon>
        <taxon>Rhodamnia</taxon>
    </lineage>
</organism>
<dbReference type="InterPro" id="IPR005202">
    <property type="entry name" value="TF_GRAS"/>
</dbReference>